<dbReference type="EMBL" id="SDPP02000001">
    <property type="protein sequence ID" value="KAA1380605.1"/>
    <property type="molecule type" value="Genomic_DNA"/>
</dbReference>
<dbReference type="SMART" id="SM00382">
    <property type="entry name" value="AAA"/>
    <property type="match status" value="2"/>
</dbReference>
<evidence type="ECO:0000256" key="1">
    <source>
        <dbReference type="ARBA" id="ARBA00004202"/>
    </source>
</evidence>
<comment type="subcellular location">
    <subcellularLocation>
        <location evidence="1">Cell membrane</location>
        <topology evidence="1">Peripheral membrane protein</topology>
    </subcellularLocation>
</comment>
<dbReference type="Pfam" id="PF00005">
    <property type="entry name" value="ABC_tran"/>
    <property type="match status" value="2"/>
</dbReference>
<feature type="domain" description="ABC transporter" evidence="8">
    <location>
        <begin position="336"/>
        <end position="579"/>
    </location>
</feature>
<organism evidence="9 10">
    <name type="scientific">Aeromicrobium fastidiosum</name>
    <dbReference type="NCBI Taxonomy" id="52699"/>
    <lineage>
        <taxon>Bacteria</taxon>
        <taxon>Bacillati</taxon>
        <taxon>Actinomycetota</taxon>
        <taxon>Actinomycetes</taxon>
        <taxon>Propionibacteriales</taxon>
        <taxon>Nocardioidaceae</taxon>
        <taxon>Aeromicrobium</taxon>
    </lineage>
</organism>
<dbReference type="SUPFAM" id="SSF52540">
    <property type="entry name" value="P-loop containing nucleoside triphosphate hydrolases"/>
    <property type="match status" value="2"/>
</dbReference>
<dbReference type="Proteomes" id="UP001515100">
    <property type="component" value="Unassembled WGS sequence"/>
</dbReference>
<dbReference type="RefSeq" id="WP_129181243.1">
    <property type="nucleotide sequence ID" value="NZ_JAGIOG010000001.1"/>
</dbReference>
<dbReference type="AlphaFoldDB" id="A0A641ARN4"/>
<keyword evidence="10" id="KW-1185">Reference proteome</keyword>
<accession>A0A641ARN4</accession>
<evidence type="ECO:0000259" key="8">
    <source>
        <dbReference type="PROSITE" id="PS50893"/>
    </source>
</evidence>
<dbReference type="PROSITE" id="PS50893">
    <property type="entry name" value="ABC_TRANSPORTER_2"/>
    <property type="match status" value="2"/>
</dbReference>
<keyword evidence="4" id="KW-1003">Cell membrane</keyword>
<evidence type="ECO:0000256" key="7">
    <source>
        <dbReference type="ARBA" id="ARBA00023136"/>
    </source>
</evidence>
<dbReference type="OrthoDB" id="5357528at2"/>
<dbReference type="InterPro" id="IPR027417">
    <property type="entry name" value="P-loop_NTPase"/>
</dbReference>
<dbReference type="PROSITE" id="PS00211">
    <property type="entry name" value="ABC_TRANSPORTER_1"/>
    <property type="match status" value="2"/>
</dbReference>
<dbReference type="NCBIfam" id="NF008453">
    <property type="entry name" value="PRK11308.1"/>
    <property type="match status" value="2"/>
</dbReference>
<evidence type="ECO:0000313" key="9">
    <source>
        <dbReference type="EMBL" id="KAA1380605.1"/>
    </source>
</evidence>
<keyword evidence="6 9" id="KW-0067">ATP-binding</keyword>
<dbReference type="InterPro" id="IPR017871">
    <property type="entry name" value="ABC_transporter-like_CS"/>
</dbReference>
<dbReference type="InterPro" id="IPR003439">
    <property type="entry name" value="ABC_transporter-like_ATP-bd"/>
</dbReference>
<evidence type="ECO:0000256" key="5">
    <source>
        <dbReference type="ARBA" id="ARBA00022741"/>
    </source>
</evidence>
<comment type="caution">
    <text evidence="9">The sequence shown here is derived from an EMBL/GenBank/DDBJ whole genome shotgun (WGS) entry which is preliminary data.</text>
</comment>
<proteinExistence type="inferred from homology"/>
<dbReference type="GO" id="GO:0015833">
    <property type="term" value="P:peptide transport"/>
    <property type="evidence" value="ECO:0007669"/>
    <property type="project" value="InterPro"/>
</dbReference>
<protein>
    <submittedName>
        <fullName evidence="9">ABC transporter ATP-binding protein</fullName>
    </submittedName>
</protein>
<sequence length="587" mass="63018">MSDHDVLRLEGFRATITSGRAIVDDVSLSVRGGEVLAVVGESGSGKSTMALGLLGFAKPGVEITSRSLVIGGEDVPLDDEPLARTYRGQKISYVPQDPSTALNPVHRVGKLIKEMRHVHGLAVDDAFVARQLERVGLPGSAEFRSRFPHQLSGGQRQRLAIAVSLACDPQVLVLDEPTTALDVLAQGQFLVELDRLRRDEGVAIVYITHDIASIAELADTIVVMYDGRIVERGPAASVLHRPQHPYTAALLACAPDVEVRRKLVPIPGESASGVPQTGCPYVTRCTLGVARCTESMPDESLVGPAHSVRCFESSKVTVVDIELLDVPASLRGSAVLEVQDLTVQYRQRGKVVASVDDVSLSVGRGECVAVVGASGSGKTTVARAVMGLTPARGGRVLLRGELLSSGIDRRTVAQMQSIQMVFQNPFESLNPRRSVLDQVARPAITLRGSRAKDADTAAQRLLDMVRLPAAKYRLLPRELSGGERQRVALARALVSDPEVLVCDEITSALDVSVQAAVLETLRDLSEQLGLAVLFITHDLGVVASIADRVVVLESGRVRETGTTDQVLRNPENDYTRELIAAAPRIQR</sequence>
<dbReference type="PANTHER" id="PTHR43297:SF2">
    <property type="entry name" value="DIPEPTIDE TRANSPORT ATP-BINDING PROTEIN DPPD"/>
    <property type="match status" value="1"/>
</dbReference>
<gene>
    <name evidence="9" type="ORF">ESP62_005365</name>
</gene>
<evidence type="ECO:0000256" key="3">
    <source>
        <dbReference type="ARBA" id="ARBA00022448"/>
    </source>
</evidence>
<dbReference type="InterPro" id="IPR003593">
    <property type="entry name" value="AAA+_ATPase"/>
</dbReference>
<dbReference type="Gene3D" id="3.40.50.300">
    <property type="entry name" value="P-loop containing nucleotide triphosphate hydrolases"/>
    <property type="match status" value="2"/>
</dbReference>
<evidence type="ECO:0000256" key="6">
    <source>
        <dbReference type="ARBA" id="ARBA00022840"/>
    </source>
</evidence>
<comment type="similarity">
    <text evidence="2">Belongs to the ABC transporter superfamily.</text>
</comment>
<keyword evidence="3" id="KW-0813">Transport</keyword>
<reference evidence="9" key="1">
    <citation type="submission" date="2019-09" db="EMBL/GenBank/DDBJ databases">
        <authorList>
            <person name="Li J."/>
        </authorList>
    </citation>
    <scope>NUCLEOTIDE SEQUENCE [LARGE SCALE GENOMIC DNA]</scope>
    <source>
        <strain evidence="9">NRBC 14897</strain>
    </source>
</reference>
<evidence type="ECO:0000256" key="2">
    <source>
        <dbReference type="ARBA" id="ARBA00005417"/>
    </source>
</evidence>
<dbReference type="GO" id="GO:0005524">
    <property type="term" value="F:ATP binding"/>
    <property type="evidence" value="ECO:0007669"/>
    <property type="project" value="UniProtKB-KW"/>
</dbReference>
<dbReference type="InterPro" id="IPR013563">
    <property type="entry name" value="Oligopep_ABC_C"/>
</dbReference>
<dbReference type="CDD" id="cd03257">
    <property type="entry name" value="ABC_NikE_OppD_transporters"/>
    <property type="match status" value="2"/>
</dbReference>
<evidence type="ECO:0000313" key="10">
    <source>
        <dbReference type="Proteomes" id="UP001515100"/>
    </source>
</evidence>
<dbReference type="Pfam" id="PF08352">
    <property type="entry name" value="oligo_HPY"/>
    <property type="match status" value="2"/>
</dbReference>
<evidence type="ECO:0000256" key="4">
    <source>
        <dbReference type="ARBA" id="ARBA00022475"/>
    </source>
</evidence>
<name>A0A641ARN4_9ACTN</name>
<dbReference type="NCBIfam" id="TIGR01727">
    <property type="entry name" value="oligo_HPY"/>
    <property type="match status" value="1"/>
</dbReference>
<dbReference type="GO" id="GO:0005886">
    <property type="term" value="C:plasma membrane"/>
    <property type="evidence" value="ECO:0007669"/>
    <property type="project" value="UniProtKB-SubCell"/>
</dbReference>
<dbReference type="PANTHER" id="PTHR43297">
    <property type="entry name" value="OLIGOPEPTIDE TRANSPORT ATP-BINDING PROTEIN APPD"/>
    <property type="match status" value="1"/>
</dbReference>
<dbReference type="InterPro" id="IPR050388">
    <property type="entry name" value="ABC_Ni/Peptide_Import"/>
</dbReference>
<keyword evidence="7" id="KW-0472">Membrane</keyword>
<feature type="domain" description="ABC transporter" evidence="8">
    <location>
        <begin position="7"/>
        <end position="251"/>
    </location>
</feature>
<keyword evidence="5" id="KW-0547">Nucleotide-binding</keyword>
<dbReference type="GO" id="GO:0016887">
    <property type="term" value="F:ATP hydrolysis activity"/>
    <property type="evidence" value="ECO:0007669"/>
    <property type="project" value="InterPro"/>
</dbReference>